<dbReference type="PANTHER" id="PTHR30055">
    <property type="entry name" value="HTH-TYPE TRANSCRIPTIONAL REGULATOR RUTR"/>
    <property type="match status" value="1"/>
</dbReference>
<dbReference type="EMBL" id="JAGSXH010000025">
    <property type="protein sequence ID" value="MBS2963336.1"/>
    <property type="molecule type" value="Genomic_DNA"/>
</dbReference>
<dbReference type="InterPro" id="IPR009057">
    <property type="entry name" value="Homeodomain-like_sf"/>
</dbReference>
<evidence type="ECO:0000259" key="5">
    <source>
        <dbReference type="PROSITE" id="PS50977"/>
    </source>
</evidence>
<proteinExistence type="predicted"/>
<accession>A0A8J8BCP7</accession>
<evidence type="ECO:0000256" key="3">
    <source>
        <dbReference type="ARBA" id="ARBA00023163"/>
    </source>
</evidence>
<dbReference type="Proteomes" id="UP000677913">
    <property type="component" value="Unassembled WGS sequence"/>
</dbReference>
<dbReference type="SUPFAM" id="SSF48498">
    <property type="entry name" value="Tetracyclin repressor-like, C-terminal domain"/>
    <property type="match status" value="1"/>
</dbReference>
<dbReference type="GO" id="GO:0000976">
    <property type="term" value="F:transcription cis-regulatory region binding"/>
    <property type="evidence" value="ECO:0007669"/>
    <property type="project" value="TreeGrafter"/>
</dbReference>
<dbReference type="InterPro" id="IPR036271">
    <property type="entry name" value="Tet_transcr_reg_TetR-rel_C_sf"/>
</dbReference>
<comment type="caution">
    <text evidence="6">The sequence shown here is derived from an EMBL/GenBank/DDBJ whole genome shotgun (WGS) entry which is preliminary data.</text>
</comment>
<dbReference type="GO" id="GO:0003700">
    <property type="term" value="F:DNA-binding transcription factor activity"/>
    <property type="evidence" value="ECO:0007669"/>
    <property type="project" value="TreeGrafter"/>
</dbReference>
<evidence type="ECO:0000256" key="1">
    <source>
        <dbReference type="ARBA" id="ARBA00023015"/>
    </source>
</evidence>
<protein>
    <submittedName>
        <fullName evidence="6">TetR/AcrR family transcriptional regulator</fullName>
    </submittedName>
</protein>
<keyword evidence="1" id="KW-0805">Transcription regulation</keyword>
<dbReference type="PANTHER" id="PTHR30055:SF234">
    <property type="entry name" value="HTH-TYPE TRANSCRIPTIONAL REGULATOR BETI"/>
    <property type="match status" value="1"/>
</dbReference>
<evidence type="ECO:0000313" key="6">
    <source>
        <dbReference type="EMBL" id="MBS2963336.1"/>
    </source>
</evidence>
<dbReference type="AlphaFoldDB" id="A0A8J8BCP7"/>
<dbReference type="Pfam" id="PF16859">
    <property type="entry name" value="TetR_C_11"/>
    <property type="match status" value="1"/>
</dbReference>
<dbReference type="Pfam" id="PF00440">
    <property type="entry name" value="TetR_N"/>
    <property type="match status" value="1"/>
</dbReference>
<dbReference type="InterPro" id="IPR011075">
    <property type="entry name" value="TetR_C"/>
</dbReference>
<dbReference type="SUPFAM" id="SSF46689">
    <property type="entry name" value="Homeodomain-like"/>
    <property type="match status" value="1"/>
</dbReference>
<keyword evidence="2 4" id="KW-0238">DNA-binding</keyword>
<dbReference type="RefSeq" id="WP_211466941.1">
    <property type="nucleotide sequence ID" value="NZ_JAGSXH010000025.1"/>
</dbReference>
<keyword evidence="3" id="KW-0804">Transcription</keyword>
<sequence>MPERSTGRAGRPSTGVREALLEAAQAVLSESGAARLTTRAVAQRAGVAEASVFYHFGDRPGLLLAVVGEYLPQVVELFFGERLRHGTLRADLLALFEGLESFFLRTAPVVAAVQADSEVREAFRERSRRHDIGPHRAIEGTAAFLAARQAAGELPPDADLRAAAMLLVGAAYQRAYHRLLGAAGAQRWLAEPAETVDLLLRGLRAKQTDRP</sequence>
<name>A0A8J8BCP7_9ACTN</name>
<feature type="DNA-binding region" description="H-T-H motif" evidence="4">
    <location>
        <begin position="37"/>
        <end position="56"/>
    </location>
</feature>
<keyword evidence="7" id="KW-1185">Reference proteome</keyword>
<reference evidence="6" key="1">
    <citation type="submission" date="2021-04" db="EMBL/GenBank/DDBJ databases">
        <title>Genome based classification of Actinospica acidithermotolerans sp. nov., an actinobacterium isolated from an Indonesian hot spring.</title>
        <authorList>
            <person name="Kusuma A.B."/>
            <person name="Putra K.E."/>
            <person name="Nafisah S."/>
            <person name="Loh J."/>
            <person name="Nouioui I."/>
            <person name="Goodfellow M."/>
        </authorList>
    </citation>
    <scope>NUCLEOTIDE SEQUENCE</scope>
    <source>
        <strain evidence="6">DSM 45618</strain>
    </source>
</reference>
<feature type="domain" description="HTH tetR-type" evidence="5">
    <location>
        <begin position="14"/>
        <end position="74"/>
    </location>
</feature>
<dbReference type="PRINTS" id="PR00455">
    <property type="entry name" value="HTHTETR"/>
</dbReference>
<evidence type="ECO:0000313" key="7">
    <source>
        <dbReference type="Proteomes" id="UP000677913"/>
    </source>
</evidence>
<gene>
    <name evidence="6" type="ORF">KGA66_09790</name>
</gene>
<dbReference type="InterPro" id="IPR050109">
    <property type="entry name" value="HTH-type_TetR-like_transc_reg"/>
</dbReference>
<evidence type="ECO:0000256" key="4">
    <source>
        <dbReference type="PROSITE-ProRule" id="PRU00335"/>
    </source>
</evidence>
<dbReference type="InterPro" id="IPR001647">
    <property type="entry name" value="HTH_TetR"/>
</dbReference>
<evidence type="ECO:0000256" key="2">
    <source>
        <dbReference type="ARBA" id="ARBA00023125"/>
    </source>
</evidence>
<dbReference type="Gene3D" id="1.10.357.10">
    <property type="entry name" value="Tetracycline Repressor, domain 2"/>
    <property type="match status" value="1"/>
</dbReference>
<dbReference type="PROSITE" id="PS50977">
    <property type="entry name" value="HTH_TETR_2"/>
    <property type="match status" value="1"/>
</dbReference>
<organism evidence="6 7">
    <name type="scientific">Actinocrinis puniceicyclus</name>
    <dbReference type="NCBI Taxonomy" id="977794"/>
    <lineage>
        <taxon>Bacteria</taxon>
        <taxon>Bacillati</taxon>
        <taxon>Actinomycetota</taxon>
        <taxon>Actinomycetes</taxon>
        <taxon>Catenulisporales</taxon>
        <taxon>Actinospicaceae</taxon>
        <taxon>Actinocrinis</taxon>
    </lineage>
</organism>